<protein>
    <submittedName>
        <fullName evidence="2">Uncharacterized protein</fullName>
    </submittedName>
</protein>
<keyword evidence="3" id="KW-1185">Reference proteome</keyword>
<dbReference type="EMBL" id="CAXLJM020000161">
    <property type="protein sequence ID" value="CAL8144843.1"/>
    <property type="molecule type" value="Genomic_DNA"/>
</dbReference>
<evidence type="ECO:0000313" key="3">
    <source>
        <dbReference type="Proteomes" id="UP001642540"/>
    </source>
</evidence>
<organism evidence="2 3">
    <name type="scientific">Orchesella dallaii</name>
    <dbReference type="NCBI Taxonomy" id="48710"/>
    <lineage>
        <taxon>Eukaryota</taxon>
        <taxon>Metazoa</taxon>
        <taxon>Ecdysozoa</taxon>
        <taxon>Arthropoda</taxon>
        <taxon>Hexapoda</taxon>
        <taxon>Collembola</taxon>
        <taxon>Entomobryomorpha</taxon>
        <taxon>Entomobryoidea</taxon>
        <taxon>Orchesellidae</taxon>
        <taxon>Orchesellinae</taxon>
        <taxon>Orchesella</taxon>
    </lineage>
</organism>
<dbReference type="Proteomes" id="UP001642540">
    <property type="component" value="Unassembled WGS sequence"/>
</dbReference>
<comment type="caution">
    <text evidence="2">The sequence shown here is derived from an EMBL/GenBank/DDBJ whole genome shotgun (WGS) entry which is preliminary data.</text>
</comment>
<name>A0ABP1S6C1_9HEXA</name>
<sequence length="141" mass="15609">MKVASVLPLATLCVAGFMIVESIGAITDEEKLLVQQVENIANTASELLLHSNDFHYSHSNIRHIRSLSEDIQKQFKDFSERVAKVPDQIGSQLKKFFEERGLSVERIQSILKTIAEAVERLVDEVRKAMTSDGKAPAAGGE</sequence>
<accession>A0ABP1S6C1</accession>
<proteinExistence type="predicted"/>
<feature type="chain" id="PRO_5045159009" evidence="1">
    <location>
        <begin position="26"/>
        <end position="141"/>
    </location>
</feature>
<reference evidence="2 3" key="1">
    <citation type="submission" date="2024-08" db="EMBL/GenBank/DDBJ databases">
        <authorList>
            <person name="Cucini C."/>
            <person name="Frati F."/>
        </authorList>
    </citation>
    <scope>NUCLEOTIDE SEQUENCE [LARGE SCALE GENOMIC DNA]</scope>
</reference>
<gene>
    <name evidence="2" type="ORF">ODALV1_LOCUS30316</name>
</gene>
<keyword evidence="1" id="KW-0732">Signal</keyword>
<feature type="signal peptide" evidence="1">
    <location>
        <begin position="1"/>
        <end position="25"/>
    </location>
</feature>
<evidence type="ECO:0000256" key="1">
    <source>
        <dbReference type="SAM" id="SignalP"/>
    </source>
</evidence>
<evidence type="ECO:0000313" key="2">
    <source>
        <dbReference type="EMBL" id="CAL8144843.1"/>
    </source>
</evidence>